<name>A0ABW5BYF3_9BACI</name>
<keyword evidence="4" id="KW-1185">Reference proteome</keyword>
<sequence length="301" mass="33315">MKPYPVYPYYSKKQKVKEQPIAFPPQHQDRHPGFEYEMNPNPISEWEGYKGSGKLKNKVAIITGGDSGIGRAVAYAFVKEGAAVVIPYLNEHRDAQITKQRIEQLGGRCLLYAGDLGQERTAYEVVRQTIQTFGRLDIVVNNHGIQIVQDSILNISAEQLEATFRTNIFAFFYMVKASLPYLNNGSSIINTTSITAYQGHKTLIDYSATKGAITTFTRSLSLSLVDKGIRVNGVAPGPIWTPLIPSSFSAEKVATFGTDTEMKRAGQPFELAPTYVYLASDDSRYVTGQVLHVNGGDFRTS</sequence>
<gene>
    <name evidence="3" type="ORF">ACFSKK_16010</name>
</gene>
<evidence type="ECO:0000313" key="4">
    <source>
        <dbReference type="Proteomes" id="UP001597318"/>
    </source>
</evidence>
<dbReference type="Gene3D" id="3.40.50.720">
    <property type="entry name" value="NAD(P)-binding Rossmann-like Domain"/>
    <property type="match status" value="1"/>
</dbReference>
<dbReference type="Proteomes" id="UP001597318">
    <property type="component" value="Unassembled WGS sequence"/>
</dbReference>
<protein>
    <submittedName>
        <fullName evidence="3">SDR family oxidoreductase</fullName>
    </submittedName>
</protein>
<dbReference type="InterPro" id="IPR020904">
    <property type="entry name" value="Sc_DH/Rdtase_CS"/>
</dbReference>
<dbReference type="PANTHER" id="PTHR48107:SF16">
    <property type="entry name" value="NADPH-DEPENDENT ALDEHYDE REDUCTASE 1, CHLOROPLASTIC"/>
    <property type="match status" value="1"/>
</dbReference>
<keyword evidence="2" id="KW-0560">Oxidoreductase</keyword>
<accession>A0ABW5BYF3</accession>
<dbReference type="PANTHER" id="PTHR48107">
    <property type="entry name" value="NADPH-DEPENDENT ALDEHYDE REDUCTASE-LIKE PROTEIN, CHLOROPLASTIC-RELATED"/>
    <property type="match status" value="1"/>
</dbReference>
<dbReference type="PRINTS" id="PR00081">
    <property type="entry name" value="GDHRDH"/>
</dbReference>
<dbReference type="NCBIfam" id="NF005214">
    <property type="entry name" value="PRK06701.1"/>
    <property type="match status" value="1"/>
</dbReference>
<dbReference type="PROSITE" id="PS00061">
    <property type="entry name" value="ADH_SHORT"/>
    <property type="match status" value="1"/>
</dbReference>
<dbReference type="InterPro" id="IPR002347">
    <property type="entry name" value="SDR_fam"/>
</dbReference>
<dbReference type="EMBL" id="JBHUIK010000003">
    <property type="protein sequence ID" value="MFD2215197.1"/>
    <property type="molecule type" value="Genomic_DNA"/>
</dbReference>
<reference evidence="4" key="1">
    <citation type="journal article" date="2019" name="Int. J. Syst. Evol. Microbiol.">
        <title>The Global Catalogue of Microorganisms (GCM) 10K type strain sequencing project: providing services to taxonomists for standard genome sequencing and annotation.</title>
        <authorList>
            <consortium name="The Broad Institute Genomics Platform"/>
            <consortium name="The Broad Institute Genome Sequencing Center for Infectious Disease"/>
            <person name="Wu L."/>
            <person name="Ma J."/>
        </authorList>
    </citation>
    <scope>NUCLEOTIDE SEQUENCE [LARGE SCALE GENOMIC DNA]</scope>
    <source>
        <strain evidence="4">CGMCC 1.15474</strain>
    </source>
</reference>
<dbReference type="Pfam" id="PF13561">
    <property type="entry name" value="adh_short_C2"/>
    <property type="match status" value="1"/>
</dbReference>
<proteinExistence type="inferred from homology"/>
<evidence type="ECO:0000313" key="3">
    <source>
        <dbReference type="EMBL" id="MFD2215197.1"/>
    </source>
</evidence>
<evidence type="ECO:0000256" key="1">
    <source>
        <dbReference type="ARBA" id="ARBA00006484"/>
    </source>
</evidence>
<organism evidence="3 4">
    <name type="scientific">Metabacillus endolithicus</name>
    <dbReference type="NCBI Taxonomy" id="1535204"/>
    <lineage>
        <taxon>Bacteria</taxon>
        <taxon>Bacillati</taxon>
        <taxon>Bacillota</taxon>
        <taxon>Bacilli</taxon>
        <taxon>Bacillales</taxon>
        <taxon>Bacillaceae</taxon>
        <taxon>Metabacillus</taxon>
    </lineage>
</organism>
<dbReference type="SUPFAM" id="SSF51735">
    <property type="entry name" value="NAD(P)-binding Rossmann-fold domains"/>
    <property type="match status" value="1"/>
</dbReference>
<dbReference type="CDD" id="cd05355">
    <property type="entry name" value="SDR_c1"/>
    <property type="match status" value="1"/>
</dbReference>
<dbReference type="InterPro" id="IPR036291">
    <property type="entry name" value="NAD(P)-bd_dom_sf"/>
</dbReference>
<dbReference type="PRINTS" id="PR00080">
    <property type="entry name" value="SDRFAMILY"/>
</dbReference>
<evidence type="ECO:0000256" key="2">
    <source>
        <dbReference type="ARBA" id="ARBA00023002"/>
    </source>
</evidence>
<comment type="caution">
    <text evidence="3">The sequence shown here is derived from an EMBL/GenBank/DDBJ whole genome shotgun (WGS) entry which is preliminary data.</text>
</comment>
<comment type="similarity">
    <text evidence="1">Belongs to the short-chain dehydrogenases/reductases (SDR) family.</text>
</comment>
<dbReference type="RefSeq" id="WP_121663961.1">
    <property type="nucleotide sequence ID" value="NZ_CP095550.1"/>
</dbReference>